<proteinExistence type="predicted"/>
<evidence type="ECO:0000313" key="3">
    <source>
        <dbReference type="Proteomes" id="UP001079657"/>
    </source>
</evidence>
<gene>
    <name evidence="2" type="ORF">OXH55_08275</name>
</gene>
<feature type="transmembrane region" description="Helical" evidence="1">
    <location>
        <begin position="108"/>
        <end position="130"/>
    </location>
</feature>
<dbReference type="EMBL" id="JAPQES010000002">
    <property type="protein sequence ID" value="MCY6370625.1"/>
    <property type="molecule type" value="Genomic_DNA"/>
</dbReference>
<keyword evidence="3" id="KW-1185">Reference proteome</keyword>
<reference evidence="2" key="1">
    <citation type="submission" date="2022-12" db="EMBL/GenBank/DDBJ databases">
        <authorList>
            <person name="Wang J."/>
        </authorList>
    </citation>
    <scope>NUCLEOTIDE SEQUENCE</scope>
    <source>
        <strain evidence="2">HY-42-06</strain>
    </source>
</reference>
<name>A0ABT4CNJ5_9CLOT</name>
<sequence>MNSIIIIKMNILINCFLSSSKITNKKEYAHTTGTLGDVTKTYAYEYTDANWKDLLKKFNGSEIVYDAIGNQNKFAKIFILLFIVLAMLLFVIAIVNNKFPQVWEQYKSIFIVLTLAVFIYFTIYIIILAIKNIGKIK</sequence>
<keyword evidence="1" id="KW-0812">Transmembrane</keyword>
<keyword evidence="1" id="KW-1133">Transmembrane helix</keyword>
<accession>A0ABT4CNJ5</accession>
<evidence type="ECO:0000313" key="2">
    <source>
        <dbReference type="EMBL" id="MCY6370625.1"/>
    </source>
</evidence>
<comment type="caution">
    <text evidence="2">The sequence shown here is derived from an EMBL/GenBank/DDBJ whole genome shotgun (WGS) entry which is preliminary data.</text>
</comment>
<protein>
    <submittedName>
        <fullName evidence="2">Uncharacterized protein</fullName>
    </submittedName>
</protein>
<keyword evidence="1" id="KW-0472">Membrane</keyword>
<feature type="transmembrane region" description="Helical" evidence="1">
    <location>
        <begin position="77"/>
        <end position="96"/>
    </location>
</feature>
<evidence type="ECO:0000256" key="1">
    <source>
        <dbReference type="SAM" id="Phobius"/>
    </source>
</evidence>
<organism evidence="2 3">
    <name type="scientific">Clostridium ganghwense</name>
    <dbReference type="NCBI Taxonomy" id="312089"/>
    <lineage>
        <taxon>Bacteria</taxon>
        <taxon>Bacillati</taxon>
        <taxon>Bacillota</taxon>
        <taxon>Clostridia</taxon>
        <taxon>Eubacteriales</taxon>
        <taxon>Clostridiaceae</taxon>
        <taxon>Clostridium</taxon>
    </lineage>
</organism>
<dbReference type="Proteomes" id="UP001079657">
    <property type="component" value="Unassembled WGS sequence"/>
</dbReference>